<gene>
    <name evidence="2" type="ORF">H9751_08745</name>
</gene>
<sequence length="171" mass="18483">MSRAGALRGTCLGVAVAGAAATLVACGSEAPAELVDVRWQLTRIEDAPAEESGTAVESGLSQTDQTRSWIALGGGESFTGGIGCMALSGTIEWLEGEKIRFEDLEARDSSEQDGTSCMPNDEVLADRLVEVLDDAELRWSTPSDEEMRLTRSDDKVSDWQTRRFVEFIATY</sequence>
<dbReference type="PROSITE" id="PS51257">
    <property type="entry name" value="PROKAR_LIPOPROTEIN"/>
    <property type="match status" value="1"/>
</dbReference>
<evidence type="ECO:0000313" key="2">
    <source>
        <dbReference type="EMBL" id="HJC85617.1"/>
    </source>
</evidence>
<dbReference type="AlphaFoldDB" id="A0A9D2TP87"/>
<comment type="caution">
    <text evidence="2">The sequence shown here is derived from an EMBL/GenBank/DDBJ whole genome shotgun (WGS) entry which is preliminary data.</text>
</comment>
<evidence type="ECO:0000313" key="3">
    <source>
        <dbReference type="Proteomes" id="UP000823858"/>
    </source>
</evidence>
<reference evidence="2" key="2">
    <citation type="submission" date="2021-04" db="EMBL/GenBank/DDBJ databases">
        <authorList>
            <person name="Gilroy R."/>
        </authorList>
    </citation>
    <scope>NUCLEOTIDE SEQUENCE</scope>
    <source>
        <strain evidence="2">ChiHjej13B12-4958</strain>
    </source>
</reference>
<reference evidence="2" key="1">
    <citation type="journal article" date="2021" name="PeerJ">
        <title>Extensive microbial diversity within the chicken gut microbiome revealed by metagenomics and culture.</title>
        <authorList>
            <person name="Gilroy R."/>
            <person name="Ravi A."/>
            <person name="Getino M."/>
            <person name="Pursley I."/>
            <person name="Horton D.L."/>
            <person name="Alikhan N.F."/>
            <person name="Baker D."/>
            <person name="Gharbi K."/>
            <person name="Hall N."/>
            <person name="Watson M."/>
            <person name="Adriaenssens E.M."/>
            <person name="Foster-Nyarko E."/>
            <person name="Jarju S."/>
            <person name="Secka A."/>
            <person name="Antonio M."/>
            <person name="Oren A."/>
            <person name="Chaudhuri R.R."/>
            <person name="La Ragione R."/>
            <person name="Hildebrand F."/>
            <person name="Pallen M.J."/>
        </authorList>
    </citation>
    <scope>NUCLEOTIDE SEQUENCE</scope>
    <source>
        <strain evidence="2">ChiHjej13B12-4958</strain>
    </source>
</reference>
<dbReference type="EMBL" id="DWVP01000020">
    <property type="protein sequence ID" value="HJC85617.1"/>
    <property type="molecule type" value="Genomic_DNA"/>
</dbReference>
<proteinExistence type="predicted"/>
<accession>A0A9D2TP87</accession>
<feature type="signal peptide" evidence="1">
    <location>
        <begin position="1"/>
        <end position="19"/>
    </location>
</feature>
<name>A0A9D2TP87_9CORY</name>
<organism evidence="2 3">
    <name type="scientific">Candidatus Corynebacterium faecigallinarum</name>
    <dbReference type="NCBI Taxonomy" id="2838528"/>
    <lineage>
        <taxon>Bacteria</taxon>
        <taxon>Bacillati</taxon>
        <taxon>Actinomycetota</taxon>
        <taxon>Actinomycetes</taxon>
        <taxon>Mycobacteriales</taxon>
        <taxon>Corynebacteriaceae</taxon>
        <taxon>Corynebacterium</taxon>
    </lineage>
</organism>
<feature type="chain" id="PRO_5038994515" evidence="1">
    <location>
        <begin position="20"/>
        <end position="171"/>
    </location>
</feature>
<keyword evidence="1" id="KW-0732">Signal</keyword>
<evidence type="ECO:0000256" key="1">
    <source>
        <dbReference type="SAM" id="SignalP"/>
    </source>
</evidence>
<dbReference type="Proteomes" id="UP000823858">
    <property type="component" value="Unassembled WGS sequence"/>
</dbReference>
<protein>
    <submittedName>
        <fullName evidence="2">META domain-containing protein</fullName>
    </submittedName>
</protein>